<sequence length="42" mass="4554">MGFGIAASQTPRPWLARLLSVLTHLAWGFGLYIAALAIRAWG</sequence>
<proteinExistence type="predicted"/>
<evidence type="ECO:0000256" key="1">
    <source>
        <dbReference type="SAM" id="Phobius"/>
    </source>
</evidence>
<reference evidence="2" key="1">
    <citation type="submission" date="2022-09" db="EMBL/GenBank/DDBJ databases">
        <title>Intensive care unit water sources are persistently colonized with multi-drug resistant bacteria and are the site of extensive horizontal gene transfer of antibiotic resistance genes.</title>
        <authorList>
            <person name="Diorio-Toth L."/>
        </authorList>
    </citation>
    <scope>NUCLEOTIDE SEQUENCE</scope>
    <source>
        <strain evidence="2">GD03918</strain>
    </source>
</reference>
<dbReference type="Pfam" id="PF11158">
    <property type="entry name" value="DUF2938"/>
    <property type="match status" value="1"/>
</dbReference>
<comment type="caution">
    <text evidence="2">The sequence shown here is derived from an EMBL/GenBank/DDBJ whole genome shotgun (WGS) entry which is preliminary data.</text>
</comment>
<feature type="transmembrane region" description="Helical" evidence="1">
    <location>
        <begin position="14"/>
        <end position="38"/>
    </location>
</feature>
<evidence type="ECO:0000313" key="3">
    <source>
        <dbReference type="Proteomes" id="UP001159937"/>
    </source>
</evidence>
<gene>
    <name evidence="2" type="ORF">N5C89_08410</name>
</gene>
<dbReference type="EMBL" id="JAOCBF010000008">
    <property type="protein sequence ID" value="MDH0962856.1"/>
    <property type="molecule type" value="Genomic_DNA"/>
</dbReference>
<accession>A0AAE3PPM1</accession>
<keyword evidence="1" id="KW-0472">Membrane</keyword>
<evidence type="ECO:0000313" key="2">
    <source>
        <dbReference type="EMBL" id="MDH0962856.1"/>
    </source>
</evidence>
<keyword evidence="1" id="KW-1133">Transmembrane helix</keyword>
<protein>
    <submittedName>
        <fullName evidence="2">DUF2938 domain-containing protein</fullName>
    </submittedName>
</protein>
<name>A0AAE3PPM1_9ENTR</name>
<organism evidence="2 3">
    <name type="scientific">Klebsiella michiganensis</name>
    <dbReference type="NCBI Taxonomy" id="1134687"/>
    <lineage>
        <taxon>Bacteria</taxon>
        <taxon>Pseudomonadati</taxon>
        <taxon>Pseudomonadota</taxon>
        <taxon>Gammaproteobacteria</taxon>
        <taxon>Enterobacterales</taxon>
        <taxon>Enterobacteriaceae</taxon>
        <taxon>Klebsiella/Raoultella group</taxon>
        <taxon>Klebsiella</taxon>
    </lineage>
</organism>
<dbReference type="Proteomes" id="UP001159937">
    <property type="component" value="Unassembled WGS sequence"/>
</dbReference>
<dbReference type="InterPro" id="IPR021329">
    <property type="entry name" value="DUF2938"/>
</dbReference>
<keyword evidence="1" id="KW-0812">Transmembrane</keyword>
<dbReference type="AlphaFoldDB" id="A0AAE3PPM1"/>